<evidence type="ECO:0000313" key="7">
    <source>
        <dbReference type="Proteomes" id="UP000062255"/>
    </source>
</evidence>
<evidence type="ECO:0000313" key="6">
    <source>
        <dbReference type="EMBL" id="AKS34296.1"/>
    </source>
</evidence>
<accession>A0A0K0XA93</accession>
<dbReference type="STRING" id="134601.AFA91_23055"/>
<dbReference type="PANTHER" id="PTHR30055:SF234">
    <property type="entry name" value="HTH-TYPE TRANSCRIPTIONAL REGULATOR BETI"/>
    <property type="match status" value="1"/>
</dbReference>
<feature type="domain" description="HTH tetR-type" evidence="5">
    <location>
        <begin position="9"/>
        <end position="69"/>
    </location>
</feature>
<sequence>MSQQSDAETGRKLQILQAAERVFAQEGYHGTTMRKIAEVADVKLSLIVYHFDTKLKLYRAIFLRRQYVNDQRLELLRNIDTHNEQAMIQLVSAFADPVLALHRNPEDLWFARLVLREASDPSSQQRGIIHELFDPMAQEFIGAMSQINPGREPGFYRWAYLFAVGALTSSSFDVRAHDLGEPDDVADLNAKAELLKRFILAGWQGAT</sequence>
<proteinExistence type="predicted"/>
<dbReference type="GO" id="GO:0003700">
    <property type="term" value="F:DNA-binding transcription factor activity"/>
    <property type="evidence" value="ECO:0007669"/>
    <property type="project" value="TreeGrafter"/>
</dbReference>
<keyword evidence="2 4" id="KW-0238">DNA-binding</keyword>
<protein>
    <submittedName>
        <fullName evidence="6">TetR family transcriptional regulator</fullName>
    </submittedName>
</protein>
<dbReference type="InterPro" id="IPR036271">
    <property type="entry name" value="Tet_transcr_reg_TetR-rel_C_sf"/>
</dbReference>
<dbReference type="PRINTS" id="PR00455">
    <property type="entry name" value="HTHTETR"/>
</dbReference>
<dbReference type="PROSITE" id="PS50977">
    <property type="entry name" value="HTH_TETR_2"/>
    <property type="match status" value="1"/>
</dbReference>
<evidence type="ECO:0000259" key="5">
    <source>
        <dbReference type="PROSITE" id="PS50977"/>
    </source>
</evidence>
<dbReference type="RefSeq" id="WP_049746747.1">
    <property type="nucleotide sequence ID" value="NZ_CP012150.1"/>
</dbReference>
<reference evidence="6 7" key="1">
    <citation type="submission" date="2015-07" db="EMBL/GenBank/DDBJ databases">
        <title>Complete genome sequence of Mycobacterium goodii X7B, a facultative thermophilic biodesulfurizing bacterium.</title>
        <authorList>
            <person name="Yu B."/>
            <person name="Li F."/>
            <person name="Xu P."/>
        </authorList>
    </citation>
    <scope>NUCLEOTIDE SEQUENCE [LARGE SCALE GENOMIC DNA]</scope>
    <source>
        <strain evidence="6 7">X7B</strain>
    </source>
</reference>
<dbReference type="AlphaFoldDB" id="A0A0K0XA93"/>
<dbReference type="OrthoDB" id="9802498at2"/>
<keyword evidence="1" id="KW-0805">Transcription regulation</keyword>
<dbReference type="EMBL" id="CP012150">
    <property type="protein sequence ID" value="AKS34296.1"/>
    <property type="molecule type" value="Genomic_DNA"/>
</dbReference>
<dbReference type="InterPro" id="IPR041586">
    <property type="entry name" value="PsrA_TetR_C"/>
</dbReference>
<dbReference type="Proteomes" id="UP000062255">
    <property type="component" value="Chromosome"/>
</dbReference>
<evidence type="ECO:0000256" key="3">
    <source>
        <dbReference type="ARBA" id="ARBA00023163"/>
    </source>
</evidence>
<dbReference type="Pfam" id="PF17939">
    <property type="entry name" value="TetR_C_30"/>
    <property type="match status" value="1"/>
</dbReference>
<keyword evidence="3" id="KW-0804">Transcription</keyword>
<dbReference type="Gene3D" id="1.10.357.10">
    <property type="entry name" value="Tetracycline Repressor, domain 2"/>
    <property type="match status" value="1"/>
</dbReference>
<dbReference type="KEGG" id="mgo:AFA91_23055"/>
<name>A0A0K0XA93_MYCGD</name>
<dbReference type="GO" id="GO:0000976">
    <property type="term" value="F:transcription cis-regulatory region binding"/>
    <property type="evidence" value="ECO:0007669"/>
    <property type="project" value="TreeGrafter"/>
</dbReference>
<dbReference type="SUPFAM" id="SSF48498">
    <property type="entry name" value="Tetracyclin repressor-like, C-terminal domain"/>
    <property type="match status" value="1"/>
</dbReference>
<dbReference type="InterPro" id="IPR009057">
    <property type="entry name" value="Homeodomain-like_sf"/>
</dbReference>
<feature type="DNA-binding region" description="H-T-H motif" evidence="4">
    <location>
        <begin position="32"/>
        <end position="51"/>
    </location>
</feature>
<dbReference type="Pfam" id="PF00440">
    <property type="entry name" value="TetR_N"/>
    <property type="match status" value="1"/>
</dbReference>
<evidence type="ECO:0000256" key="1">
    <source>
        <dbReference type="ARBA" id="ARBA00023015"/>
    </source>
</evidence>
<dbReference type="SUPFAM" id="SSF46689">
    <property type="entry name" value="Homeodomain-like"/>
    <property type="match status" value="1"/>
</dbReference>
<evidence type="ECO:0000256" key="4">
    <source>
        <dbReference type="PROSITE-ProRule" id="PRU00335"/>
    </source>
</evidence>
<gene>
    <name evidence="6" type="ORF">AFA91_23055</name>
</gene>
<dbReference type="InterPro" id="IPR050109">
    <property type="entry name" value="HTH-type_TetR-like_transc_reg"/>
</dbReference>
<organism evidence="6 7">
    <name type="scientific">Mycolicibacterium goodii</name>
    <name type="common">Mycobacterium goodii</name>
    <dbReference type="NCBI Taxonomy" id="134601"/>
    <lineage>
        <taxon>Bacteria</taxon>
        <taxon>Bacillati</taxon>
        <taxon>Actinomycetota</taxon>
        <taxon>Actinomycetes</taxon>
        <taxon>Mycobacteriales</taxon>
        <taxon>Mycobacteriaceae</taxon>
        <taxon>Mycolicibacterium</taxon>
    </lineage>
</organism>
<dbReference type="PANTHER" id="PTHR30055">
    <property type="entry name" value="HTH-TYPE TRANSCRIPTIONAL REGULATOR RUTR"/>
    <property type="match status" value="1"/>
</dbReference>
<dbReference type="InterPro" id="IPR001647">
    <property type="entry name" value="HTH_TetR"/>
</dbReference>
<dbReference type="PATRIC" id="fig|134601.6.peg.4759"/>
<evidence type="ECO:0000256" key="2">
    <source>
        <dbReference type="ARBA" id="ARBA00023125"/>
    </source>
</evidence>